<comment type="caution">
    <text evidence="2">The sequence shown here is derived from an EMBL/GenBank/DDBJ whole genome shotgun (WGS) entry which is preliminary data.</text>
</comment>
<name>A0A9N9HFX5_9GLOM</name>
<accession>A0A9N9HFX5</accession>
<organism evidence="2 3">
    <name type="scientific">Ambispora leptoticha</name>
    <dbReference type="NCBI Taxonomy" id="144679"/>
    <lineage>
        <taxon>Eukaryota</taxon>
        <taxon>Fungi</taxon>
        <taxon>Fungi incertae sedis</taxon>
        <taxon>Mucoromycota</taxon>
        <taxon>Glomeromycotina</taxon>
        <taxon>Glomeromycetes</taxon>
        <taxon>Archaeosporales</taxon>
        <taxon>Ambisporaceae</taxon>
        <taxon>Ambispora</taxon>
    </lineage>
</organism>
<feature type="non-terminal residue" evidence="2">
    <location>
        <position position="65"/>
    </location>
</feature>
<dbReference type="EMBL" id="CAJVPS010015654">
    <property type="protein sequence ID" value="CAG8687094.1"/>
    <property type="molecule type" value="Genomic_DNA"/>
</dbReference>
<feature type="compositionally biased region" description="Polar residues" evidence="1">
    <location>
        <begin position="44"/>
        <end position="59"/>
    </location>
</feature>
<feature type="region of interest" description="Disordered" evidence="1">
    <location>
        <begin position="24"/>
        <end position="65"/>
    </location>
</feature>
<dbReference type="Proteomes" id="UP000789508">
    <property type="component" value="Unassembled WGS sequence"/>
</dbReference>
<dbReference type="AlphaFoldDB" id="A0A9N9HFX5"/>
<gene>
    <name evidence="2" type="ORF">ALEPTO_LOCUS11076</name>
</gene>
<keyword evidence="3" id="KW-1185">Reference proteome</keyword>
<protein>
    <submittedName>
        <fullName evidence="2">10258_t:CDS:1</fullName>
    </submittedName>
</protein>
<proteinExistence type="predicted"/>
<evidence type="ECO:0000256" key="1">
    <source>
        <dbReference type="SAM" id="MobiDB-lite"/>
    </source>
</evidence>
<evidence type="ECO:0000313" key="3">
    <source>
        <dbReference type="Proteomes" id="UP000789508"/>
    </source>
</evidence>
<feature type="compositionally biased region" description="Basic and acidic residues" evidence="1">
    <location>
        <begin position="25"/>
        <end position="35"/>
    </location>
</feature>
<evidence type="ECO:0000313" key="2">
    <source>
        <dbReference type="EMBL" id="CAG8687094.1"/>
    </source>
</evidence>
<sequence length="65" mass="7453">MALSRTLNARITFGRAMKVVQAANRLEKNTTKKPDSEDDKEELQNVQENQNHNQKQAQDIETDPD</sequence>
<reference evidence="2" key="1">
    <citation type="submission" date="2021-06" db="EMBL/GenBank/DDBJ databases">
        <authorList>
            <person name="Kallberg Y."/>
            <person name="Tangrot J."/>
            <person name="Rosling A."/>
        </authorList>
    </citation>
    <scope>NUCLEOTIDE SEQUENCE</scope>
    <source>
        <strain evidence="2">FL130A</strain>
    </source>
</reference>